<keyword evidence="2" id="KW-1185">Reference proteome</keyword>
<dbReference type="RefSeq" id="WP_255904960.1">
    <property type="nucleotide sequence ID" value="NZ_CP050472.1"/>
</dbReference>
<dbReference type="EMBL" id="CP050472">
    <property type="protein sequence ID" value="UTZ34968.1"/>
    <property type="molecule type" value="Genomic_DNA"/>
</dbReference>
<evidence type="ECO:0000313" key="2">
    <source>
        <dbReference type="Proteomes" id="UP001059912"/>
    </source>
</evidence>
<organism evidence="1 2">
    <name type="scientific">Vibrio campbellii</name>
    <dbReference type="NCBI Taxonomy" id="680"/>
    <lineage>
        <taxon>Bacteria</taxon>
        <taxon>Pseudomonadati</taxon>
        <taxon>Pseudomonadota</taxon>
        <taxon>Gammaproteobacteria</taxon>
        <taxon>Vibrionales</taxon>
        <taxon>Vibrionaceae</taxon>
        <taxon>Vibrio</taxon>
    </lineage>
</organism>
<geneLocation type="plasmid" evidence="1 2">
    <name>unnamed1</name>
</geneLocation>
<reference evidence="1" key="1">
    <citation type="submission" date="2020-03" db="EMBL/GenBank/DDBJ databases">
        <title>Five strains of Vibrio campbellii isolated from Mariana Trench.</title>
        <authorList>
            <person name="Liang J."/>
            <person name="Zhang X.-H."/>
        </authorList>
    </citation>
    <scope>NUCLEOTIDE SEQUENCE</scope>
    <source>
        <strain evidence="1">LJC013</strain>
        <plasmid evidence="1">unnamed1</plasmid>
    </source>
</reference>
<proteinExistence type="predicted"/>
<dbReference type="Proteomes" id="UP001059912">
    <property type="component" value="Plasmid unnamed1"/>
</dbReference>
<name>A0ABY5IKZ2_9VIBR</name>
<sequence length="113" mass="12626">MGKPVLIRDYGLASNPQNQITILLGDAPNEIEKVNFLVKEKRGSKLGLFIKSKLKNQLIAVLQLSNEHSLLLELNELQIDDICFCWMNPNTKESDGIIVSEIELGMTAGQKVF</sequence>
<evidence type="ECO:0000313" key="1">
    <source>
        <dbReference type="EMBL" id="UTZ34968.1"/>
    </source>
</evidence>
<protein>
    <submittedName>
        <fullName evidence="1">Uncharacterized protein</fullName>
    </submittedName>
</protein>
<gene>
    <name evidence="1" type="ORF">HB762_27275</name>
</gene>
<accession>A0ABY5IKZ2</accession>
<keyword evidence="1" id="KW-0614">Plasmid</keyword>